<dbReference type="EnsemblPlants" id="Zm00001eb276630_T001">
    <property type="protein sequence ID" value="Zm00001eb276630_P001"/>
    <property type="gene ID" value="Zm00001eb276630"/>
</dbReference>
<sequence>MTQLPSKFKIKMTVLRVDENPAPNGEKSPLDDEYVSDDDEHVDDEDEETDSVGDYENPSRVPQLKKAPWLLEEDKRVKE</sequence>
<dbReference type="Proteomes" id="UP000007305">
    <property type="component" value="Chromosome 6"/>
</dbReference>
<feature type="compositionally biased region" description="Acidic residues" evidence="1">
    <location>
        <begin position="31"/>
        <end position="53"/>
    </location>
</feature>
<organism evidence="2 3">
    <name type="scientific">Zea mays</name>
    <name type="common">Maize</name>
    <dbReference type="NCBI Taxonomy" id="4577"/>
    <lineage>
        <taxon>Eukaryota</taxon>
        <taxon>Viridiplantae</taxon>
        <taxon>Streptophyta</taxon>
        <taxon>Embryophyta</taxon>
        <taxon>Tracheophyta</taxon>
        <taxon>Spermatophyta</taxon>
        <taxon>Magnoliopsida</taxon>
        <taxon>Liliopsida</taxon>
        <taxon>Poales</taxon>
        <taxon>Poaceae</taxon>
        <taxon>PACMAD clade</taxon>
        <taxon>Panicoideae</taxon>
        <taxon>Andropogonodae</taxon>
        <taxon>Andropogoneae</taxon>
        <taxon>Tripsacinae</taxon>
        <taxon>Zea</taxon>
    </lineage>
</organism>
<evidence type="ECO:0000256" key="1">
    <source>
        <dbReference type="SAM" id="MobiDB-lite"/>
    </source>
</evidence>
<feature type="region of interest" description="Disordered" evidence="1">
    <location>
        <begin position="15"/>
        <end position="79"/>
    </location>
</feature>
<proteinExistence type="predicted"/>
<evidence type="ECO:0000313" key="3">
    <source>
        <dbReference type="Proteomes" id="UP000007305"/>
    </source>
</evidence>
<protein>
    <submittedName>
        <fullName evidence="2">Uncharacterized protein</fullName>
    </submittedName>
</protein>
<reference evidence="2" key="3">
    <citation type="submission" date="2021-05" db="UniProtKB">
        <authorList>
            <consortium name="EnsemblPlants"/>
        </authorList>
    </citation>
    <scope>IDENTIFICATION</scope>
    <source>
        <strain evidence="2">cv. B73</strain>
    </source>
</reference>
<evidence type="ECO:0000313" key="2">
    <source>
        <dbReference type="EnsemblPlants" id="Zm00001eb276630_P001"/>
    </source>
</evidence>
<dbReference type="AlphaFoldDB" id="A0A804PW62"/>
<keyword evidence="3" id="KW-1185">Reference proteome</keyword>
<name>A0A804PW62_MAIZE</name>
<dbReference type="InParanoid" id="A0A804PW62"/>
<reference evidence="3" key="1">
    <citation type="journal article" date="2009" name="Science">
        <title>The B73 maize genome: complexity, diversity, and dynamics.</title>
        <authorList>
            <person name="Schnable P.S."/>
            <person name="Ware D."/>
            <person name="Fulton R.S."/>
            <person name="Stein J.C."/>
            <person name="Wei F."/>
            <person name="Pasternak S."/>
            <person name="Liang C."/>
            <person name="Zhang J."/>
            <person name="Fulton L."/>
            <person name="Graves T.A."/>
            <person name="Minx P."/>
            <person name="Reily A.D."/>
            <person name="Courtney L."/>
            <person name="Kruchowski S.S."/>
            <person name="Tomlinson C."/>
            <person name="Strong C."/>
            <person name="Delehaunty K."/>
            <person name="Fronick C."/>
            <person name="Courtney B."/>
            <person name="Rock S.M."/>
            <person name="Belter E."/>
            <person name="Du F."/>
            <person name="Kim K."/>
            <person name="Abbott R.M."/>
            <person name="Cotton M."/>
            <person name="Levy A."/>
            <person name="Marchetto P."/>
            <person name="Ochoa K."/>
            <person name="Jackson S.M."/>
            <person name="Gillam B."/>
            <person name="Chen W."/>
            <person name="Yan L."/>
            <person name="Higginbotham J."/>
            <person name="Cardenas M."/>
            <person name="Waligorski J."/>
            <person name="Applebaum E."/>
            <person name="Phelps L."/>
            <person name="Falcone J."/>
            <person name="Kanchi K."/>
            <person name="Thane T."/>
            <person name="Scimone A."/>
            <person name="Thane N."/>
            <person name="Henke J."/>
            <person name="Wang T."/>
            <person name="Ruppert J."/>
            <person name="Shah N."/>
            <person name="Rotter K."/>
            <person name="Hodges J."/>
            <person name="Ingenthron E."/>
            <person name="Cordes M."/>
            <person name="Kohlberg S."/>
            <person name="Sgro J."/>
            <person name="Delgado B."/>
            <person name="Mead K."/>
            <person name="Chinwalla A."/>
            <person name="Leonard S."/>
            <person name="Crouse K."/>
            <person name="Collura K."/>
            <person name="Kudrna D."/>
            <person name="Currie J."/>
            <person name="He R."/>
            <person name="Angelova A."/>
            <person name="Rajasekar S."/>
            <person name="Mueller T."/>
            <person name="Lomeli R."/>
            <person name="Scara G."/>
            <person name="Ko A."/>
            <person name="Delaney K."/>
            <person name="Wissotski M."/>
            <person name="Lopez G."/>
            <person name="Campos D."/>
            <person name="Braidotti M."/>
            <person name="Ashley E."/>
            <person name="Golser W."/>
            <person name="Kim H."/>
            <person name="Lee S."/>
            <person name="Lin J."/>
            <person name="Dujmic Z."/>
            <person name="Kim W."/>
            <person name="Talag J."/>
            <person name="Zuccolo A."/>
            <person name="Fan C."/>
            <person name="Sebastian A."/>
            <person name="Kramer M."/>
            <person name="Spiegel L."/>
            <person name="Nascimento L."/>
            <person name="Zutavern T."/>
            <person name="Miller B."/>
            <person name="Ambroise C."/>
            <person name="Muller S."/>
            <person name="Spooner W."/>
            <person name="Narechania A."/>
            <person name="Ren L."/>
            <person name="Wei S."/>
            <person name="Kumari S."/>
            <person name="Faga B."/>
            <person name="Levy M.J."/>
            <person name="McMahan L."/>
            <person name="Van Buren P."/>
            <person name="Vaughn M.W."/>
            <person name="Ying K."/>
            <person name="Yeh C.-T."/>
            <person name="Emrich S.J."/>
            <person name="Jia Y."/>
            <person name="Kalyanaraman A."/>
            <person name="Hsia A.-P."/>
            <person name="Barbazuk W.B."/>
            <person name="Baucom R.S."/>
            <person name="Brutnell T.P."/>
            <person name="Carpita N.C."/>
            <person name="Chaparro C."/>
            <person name="Chia J.-M."/>
            <person name="Deragon J.-M."/>
            <person name="Estill J.C."/>
            <person name="Fu Y."/>
            <person name="Jeddeloh J.A."/>
            <person name="Han Y."/>
            <person name="Lee H."/>
            <person name="Li P."/>
            <person name="Lisch D.R."/>
            <person name="Liu S."/>
            <person name="Liu Z."/>
            <person name="Nagel D.H."/>
            <person name="McCann M.C."/>
            <person name="SanMiguel P."/>
            <person name="Myers A.M."/>
            <person name="Nettleton D."/>
            <person name="Nguyen J."/>
            <person name="Penning B.W."/>
            <person name="Ponnala L."/>
            <person name="Schneider K.L."/>
            <person name="Schwartz D.C."/>
            <person name="Sharma A."/>
            <person name="Soderlund C."/>
            <person name="Springer N.M."/>
            <person name="Sun Q."/>
            <person name="Wang H."/>
            <person name="Waterman M."/>
            <person name="Westerman R."/>
            <person name="Wolfgruber T.K."/>
            <person name="Yang L."/>
            <person name="Yu Y."/>
            <person name="Zhang L."/>
            <person name="Zhou S."/>
            <person name="Zhu Q."/>
            <person name="Bennetzen J.L."/>
            <person name="Dawe R.K."/>
            <person name="Jiang J."/>
            <person name="Jiang N."/>
            <person name="Presting G.G."/>
            <person name="Wessler S.R."/>
            <person name="Aluru S."/>
            <person name="Martienssen R.A."/>
            <person name="Clifton S.W."/>
            <person name="McCombie W.R."/>
            <person name="Wing R.A."/>
            <person name="Wilson R.K."/>
        </authorList>
    </citation>
    <scope>NUCLEOTIDE SEQUENCE [LARGE SCALE GENOMIC DNA]</scope>
    <source>
        <strain evidence="3">cv. B73</strain>
    </source>
</reference>
<reference evidence="2" key="2">
    <citation type="submission" date="2019-07" db="EMBL/GenBank/DDBJ databases">
        <authorList>
            <person name="Seetharam A."/>
            <person name="Woodhouse M."/>
            <person name="Cannon E."/>
        </authorList>
    </citation>
    <scope>NUCLEOTIDE SEQUENCE [LARGE SCALE GENOMIC DNA]</scope>
    <source>
        <strain evidence="2">cv. B73</strain>
    </source>
</reference>
<dbReference type="Gramene" id="Zm00001eb276630_T001">
    <property type="protein sequence ID" value="Zm00001eb276630_P001"/>
    <property type="gene ID" value="Zm00001eb276630"/>
</dbReference>
<accession>A0A804PW62</accession>